<proteinExistence type="predicted"/>
<evidence type="ECO:0000256" key="4">
    <source>
        <dbReference type="ARBA" id="ARBA00022553"/>
    </source>
</evidence>
<evidence type="ECO:0000256" key="9">
    <source>
        <dbReference type="ARBA" id="ARBA00023012"/>
    </source>
</evidence>
<dbReference type="Gene3D" id="1.10.287.130">
    <property type="match status" value="1"/>
</dbReference>
<dbReference type="PANTHER" id="PTHR45436">
    <property type="entry name" value="SENSOR HISTIDINE KINASE YKOH"/>
    <property type="match status" value="1"/>
</dbReference>
<dbReference type="InterPro" id="IPR003660">
    <property type="entry name" value="HAMP_dom"/>
</dbReference>
<feature type="transmembrane region" description="Helical" evidence="11">
    <location>
        <begin position="55"/>
        <end position="74"/>
    </location>
</feature>
<dbReference type="GO" id="GO:0005524">
    <property type="term" value="F:ATP binding"/>
    <property type="evidence" value="ECO:0007669"/>
    <property type="project" value="UniProtKB-KW"/>
</dbReference>
<dbReference type="SMART" id="SM00387">
    <property type="entry name" value="HATPase_c"/>
    <property type="match status" value="1"/>
</dbReference>
<dbReference type="SUPFAM" id="SSF55874">
    <property type="entry name" value="ATPase domain of HSP90 chaperone/DNA topoisomerase II/histidine kinase"/>
    <property type="match status" value="1"/>
</dbReference>
<accession>A0ABY8NI81</accession>
<dbReference type="RefSeq" id="WP_280321720.1">
    <property type="nucleotide sequence ID" value="NZ_CP118605.1"/>
</dbReference>
<keyword evidence="6 11" id="KW-0812">Transmembrane</keyword>
<sequence length="500" mass="56030">MLTRGLQVLSRWWHRLSRWWHPLSRWWHPLSRWWHPLSRWWHPLSRWWHSLSGRLSLMATLVLLVFLAVLSGVLERAYRTSLDEAKARELQVHIYTLLAVAEPDGDSLQLPYILPEQRFNQPDSGLIGAVIDARGRVIWRSQSALSLPNFSTTPLPLPLRQGQQVFAEIHLPGNTAAYSSFRQGIAWGLDSELQFTFMVLEDATPLYAQVNQFNSTLWRWLALGSLALIAVQLLVLRWGLAPLRGVARALKNMQQGGSDTLQGNFPRELVPLTDNLNLLIENERRQREKTRHTLADLAHSLKTPLAVLKGMDVTRDPRGAQSALAEQVQRMDSIISYQLKRAVAGSPKSILRGVAVQPLAEKIFTALDKVYREKHVDAELLCDDAVLFYGDEGDLMEMLGNLLDNGYKYGGGKLLAKISNGANDRGLEIVIADNGPGLSEAQWQQVIQRGVRADQQQQGQGIGLAVVVDIVESYHGEIAIVPPAQRGLENLGGLTLRVVL</sequence>
<evidence type="ECO:0000256" key="8">
    <source>
        <dbReference type="ARBA" id="ARBA00022989"/>
    </source>
</evidence>
<evidence type="ECO:0000256" key="3">
    <source>
        <dbReference type="ARBA" id="ARBA00012438"/>
    </source>
</evidence>
<dbReference type="CDD" id="cd00082">
    <property type="entry name" value="HisKA"/>
    <property type="match status" value="1"/>
</dbReference>
<feature type="domain" description="HAMP" evidence="13">
    <location>
        <begin position="237"/>
        <end position="288"/>
    </location>
</feature>
<dbReference type="InterPro" id="IPR003661">
    <property type="entry name" value="HisK_dim/P_dom"/>
</dbReference>
<dbReference type="InterPro" id="IPR050428">
    <property type="entry name" value="TCS_sensor_his_kinase"/>
</dbReference>
<dbReference type="EC" id="2.7.13.3" evidence="3"/>
<keyword evidence="10 11" id="KW-0472">Membrane</keyword>
<dbReference type="InterPro" id="IPR036890">
    <property type="entry name" value="HATPase_C_sf"/>
</dbReference>
<organism evidence="14 15">
    <name type="scientific">Microbulbifer bruguierae</name>
    <dbReference type="NCBI Taxonomy" id="3029061"/>
    <lineage>
        <taxon>Bacteria</taxon>
        <taxon>Pseudomonadati</taxon>
        <taxon>Pseudomonadota</taxon>
        <taxon>Gammaproteobacteria</taxon>
        <taxon>Cellvibrionales</taxon>
        <taxon>Microbulbiferaceae</taxon>
        <taxon>Microbulbifer</taxon>
    </lineage>
</organism>
<comment type="subcellular location">
    <subcellularLocation>
        <location evidence="2">Membrane</location>
    </subcellularLocation>
</comment>
<name>A0ABY8NI81_9GAMM</name>
<dbReference type="InterPro" id="IPR003594">
    <property type="entry name" value="HATPase_dom"/>
</dbReference>
<reference evidence="14 15" key="1">
    <citation type="submission" date="2023-02" db="EMBL/GenBank/DDBJ databases">
        <title>Description and genomic characterization of Microbulbifer bruguierae sp. nov., isolated from the sediment of mangrove plant Bruguiera sexangula.</title>
        <authorList>
            <person name="Long M."/>
        </authorList>
    </citation>
    <scope>NUCLEOTIDE SEQUENCE [LARGE SCALE GENOMIC DNA]</scope>
    <source>
        <strain evidence="14 15">H12</strain>
    </source>
</reference>
<evidence type="ECO:0000256" key="11">
    <source>
        <dbReference type="SAM" id="Phobius"/>
    </source>
</evidence>
<protein>
    <recommendedName>
        <fullName evidence="3">histidine kinase</fullName>
        <ecNumber evidence="3">2.7.13.3</ecNumber>
    </recommendedName>
</protein>
<evidence type="ECO:0000313" key="15">
    <source>
        <dbReference type="Proteomes" id="UP001236500"/>
    </source>
</evidence>
<keyword evidence="8 11" id="KW-1133">Transmembrane helix</keyword>
<evidence type="ECO:0000256" key="6">
    <source>
        <dbReference type="ARBA" id="ARBA00022692"/>
    </source>
</evidence>
<feature type="domain" description="Histidine kinase" evidence="12">
    <location>
        <begin position="296"/>
        <end position="500"/>
    </location>
</feature>
<comment type="catalytic activity">
    <reaction evidence="1">
        <text>ATP + protein L-histidine = ADP + protein N-phospho-L-histidine.</text>
        <dbReference type="EC" id="2.7.13.3"/>
    </reaction>
</comment>
<keyword evidence="14" id="KW-0067">ATP-binding</keyword>
<evidence type="ECO:0000259" key="13">
    <source>
        <dbReference type="PROSITE" id="PS50885"/>
    </source>
</evidence>
<keyword evidence="4" id="KW-0597">Phosphoprotein</keyword>
<keyword evidence="15" id="KW-1185">Reference proteome</keyword>
<evidence type="ECO:0000256" key="7">
    <source>
        <dbReference type="ARBA" id="ARBA00022777"/>
    </source>
</evidence>
<gene>
    <name evidence="14" type="ORF">PVT68_05825</name>
</gene>
<keyword evidence="14" id="KW-0547">Nucleotide-binding</keyword>
<evidence type="ECO:0000259" key="12">
    <source>
        <dbReference type="PROSITE" id="PS50109"/>
    </source>
</evidence>
<keyword evidence="7" id="KW-0418">Kinase</keyword>
<dbReference type="PANTHER" id="PTHR45436:SF4">
    <property type="entry name" value="SENSOR PROTEIN PHOQ"/>
    <property type="match status" value="1"/>
</dbReference>
<dbReference type="InterPro" id="IPR005467">
    <property type="entry name" value="His_kinase_dom"/>
</dbReference>
<dbReference type="PROSITE" id="PS50109">
    <property type="entry name" value="HIS_KIN"/>
    <property type="match status" value="1"/>
</dbReference>
<dbReference type="PROSITE" id="PS50885">
    <property type="entry name" value="HAMP"/>
    <property type="match status" value="1"/>
</dbReference>
<keyword evidence="5" id="KW-0808">Transferase</keyword>
<dbReference type="InterPro" id="IPR004358">
    <property type="entry name" value="Sig_transdc_His_kin-like_C"/>
</dbReference>
<dbReference type="EMBL" id="CP118605">
    <property type="protein sequence ID" value="WGL17812.1"/>
    <property type="molecule type" value="Genomic_DNA"/>
</dbReference>
<dbReference type="Pfam" id="PF02518">
    <property type="entry name" value="HATPase_c"/>
    <property type="match status" value="1"/>
</dbReference>
<evidence type="ECO:0000256" key="2">
    <source>
        <dbReference type="ARBA" id="ARBA00004370"/>
    </source>
</evidence>
<feature type="transmembrane region" description="Helical" evidence="11">
    <location>
        <begin position="220"/>
        <end position="240"/>
    </location>
</feature>
<dbReference type="Gene3D" id="3.30.565.10">
    <property type="entry name" value="Histidine kinase-like ATPase, C-terminal domain"/>
    <property type="match status" value="1"/>
</dbReference>
<keyword evidence="9" id="KW-0902">Two-component regulatory system</keyword>
<dbReference type="Proteomes" id="UP001236500">
    <property type="component" value="Chromosome"/>
</dbReference>
<evidence type="ECO:0000256" key="1">
    <source>
        <dbReference type="ARBA" id="ARBA00000085"/>
    </source>
</evidence>
<evidence type="ECO:0000313" key="14">
    <source>
        <dbReference type="EMBL" id="WGL17812.1"/>
    </source>
</evidence>
<evidence type="ECO:0000256" key="5">
    <source>
        <dbReference type="ARBA" id="ARBA00022679"/>
    </source>
</evidence>
<dbReference type="PRINTS" id="PR00344">
    <property type="entry name" value="BCTRLSENSOR"/>
</dbReference>
<evidence type="ECO:0000256" key="10">
    <source>
        <dbReference type="ARBA" id="ARBA00023136"/>
    </source>
</evidence>